<dbReference type="PANTHER" id="PTHR46033">
    <property type="entry name" value="PROTEIN MAIN-LIKE 2"/>
    <property type="match status" value="1"/>
</dbReference>
<feature type="compositionally biased region" description="Polar residues" evidence="1">
    <location>
        <begin position="30"/>
        <end position="40"/>
    </location>
</feature>
<dbReference type="KEGG" id="soe:110795914"/>
<organism evidence="3 4">
    <name type="scientific">Spinacia oleracea</name>
    <name type="common">Spinach</name>
    <dbReference type="NCBI Taxonomy" id="3562"/>
    <lineage>
        <taxon>Eukaryota</taxon>
        <taxon>Viridiplantae</taxon>
        <taxon>Streptophyta</taxon>
        <taxon>Embryophyta</taxon>
        <taxon>Tracheophyta</taxon>
        <taxon>Spermatophyta</taxon>
        <taxon>Magnoliopsida</taxon>
        <taxon>eudicotyledons</taxon>
        <taxon>Gunneridae</taxon>
        <taxon>Pentapetalae</taxon>
        <taxon>Caryophyllales</taxon>
        <taxon>Chenopodiaceae</taxon>
        <taxon>Chenopodioideae</taxon>
        <taxon>Anserineae</taxon>
        <taxon>Spinacia</taxon>
    </lineage>
</organism>
<protein>
    <submittedName>
        <fullName evidence="4">Protein MAIN-LIKE 1-like</fullName>
    </submittedName>
</protein>
<accession>A0A9R0IW51</accession>
<evidence type="ECO:0000313" key="4">
    <source>
        <dbReference type="RefSeq" id="XP_021856642.2"/>
    </source>
</evidence>
<dbReference type="AlphaFoldDB" id="A0A9R0IW51"/>
<keyword evidence="3" id="KW-1185">Reference proteome</keyword>
<proteinExistence type="predicted"/>
<feature type="compositionally biased region" description="Low complexity" evidence="1">
    <location>
        <begin position="51"/>
        <end position="65"/>
    </location>
</feature>
<gene>
    <name evidence="4" type="primary">LOC110795914</name>
</gene>
<reference evidence="4" key="2">
    <citation type="submission" date="2025-08" db="UniProtKB">
        <authorList>
            <consortium name="RefSeq"/>
        </authorList>
    </citation>
    <scope>IDENTIFICATION</scope>
    <source>
        <tissue evidence="4">Leaf</tissue>
    </source>
</reference>
<evidence type="ECO:0000259" key="2">
    <source>
        <dbReference type="Pfam" id="PF10536"/>
    </source>
</evidence>
<feature type="domain" description="Aminotransferase-like plant mobile" evidence="2">
    <location>
        <begin position="173"/>
        <end position="363"/>
    </location>
</feature>
<evidence type="ECO:0000313" key="3">
    <source>
        <dbReference type="Proteomes" id="UP000813463"/>
    </source>
</evidence>
<name>A0A9R0IW51_SPIOL</name>
<feature type="compositionally biased region" description="Polar residues" evidence="1">
    <location>
        <begin position="1"/>
        <end position="16"/>
    </location>
</feature>
<dbReference type="InterPro" id="IPR019557">
    <property type="entry name" value="AminoTfrase-like_pln_mobile"/>
</dbReference>
<dbReference type="GO" id="GO:0010073">
    <property type="term" value="P:meristem maintenance"/>
    <property type="evidence" value="ECO:0007669"/>
    <property type="project" value="InterPro"/>
</dbReference>
<dbReference type="Proteomes" id="UP000813463">
    <property type="component" value="Chromosome 1"/>
</dbReference>
<sequence length="370" mass="41430">MTNGSKNRLQNRAITTSARAKRVARRSSQGRETQNNNNQVVRIESDNDVELGNNGQLGNNTQNTTDFQDEELDGNNDKEQPGKKCTWKKRPRTFDWQLTAAAPGGPLSTELLRGYCGHVACDIWENNHERGCLVIQSRTQALDLFEFDATNAWCLLVKSTGLSHLRNCVFPHHNSPLISAFVERWHPEINSFHLPFGEMTITLHDVSLIMGLPIDGIAVNHPLLQKGQRESLFKAISNLLDIEEDQVISDHSRGGIKLPEIRESLLKDNNKFSVDAIAKGYLVSLLASTLFIDKTTDRVSTSLFPLVSDPVNVNTYSWASSTLAFLYRELGKASRAGCKQLAGPSTLLEAWIYEYFPMFRPRVNSNFSPA</sequence>
<dbReference type="InterPro" id="IPR044824">
    <property type="entry name" value="MAIN-like"/>
</dbReference>
<dbReference type="Pfam" id="PF10536">
    <property type="entry name" value="PMD"/>
    <property type="match status" value="1"/>
</dbReference>
<feature type="region of interest" description="Disordered" evidence="1">
    <location>
        <begin position="1"/>
        <end position="86"/>
    </location>
</feature>
<dbReference type="GeneID" id="110795914"/>
<dbReference type="PANTHER" id="PTHR46033:SF8">
    <property type="entry name" value="PROTEIN MAINTENANCE OF MERISTEMS-LIKE"/>
    <property type="match status" value="1"/>
</dbReference>
<evidence type="ECO:0000256" key="1">
    <source>
        <dbReference type="SAM" id="MobiDB-lite"/>
    </source>
</evidence>
<dbReference type="RefSeq" id="XP_021856642.2">
    <property type="nucleotide sequence ID" value="XM_022000950.2"/>
</dbReference>
<reference evidence="3" key="1">
    <citation type="journal article" date="2021" name="Nat. Commun.">
        <title>Genomic analyses provide insights into spinach domestication and the genetic basis of agronomic traits.</title>
        <authorList>
            <person name="Cai X."/>
            <person name="Sun X."/>
            <person name="Xu C."/>
            <person name="Sun H."/>
            <person name="Wang X."/>
            <person name="Ge C."/>
            <person name="Zhang Z."/>
            <person name="Wang Q."/>
            <person name="Fei Z."/>
            <person name="Jiao C."/>
            <person name="Wang Q."/>
        </authorList>
    </citation>
    <scope>NUCLEOTIDE SEQUENCE [LARGE SCALE GENOMIC DNA]</scope>
    <source>
        <strain evidence="3">cv. Varoflay</strain>
    </source>
</reference>